<dbReference type="InterPro" id="IPR011010">
    <property type="entry name" value="DNA_brk_join_enz"/>
</dbReference>
<dbReference type="InterPro" id="IPR052925">
    <property type="entry name" value="Phage_Integrase-like_Recomb"/>
</dbReference>
<dbReference type="GO" id="GO:0006310">
    <property type="term" value="P:DNA recombination"/>
    <property type="evidence" value="ECO:0007669"/>
    <property type="project" value="UniProtKB-KW"/>
</dbReference>
<reference evidence="3 4" key="1">
    <citation type="submission" date="2022-05" db="EMBL/GenBank/DDBJ databases">
        <authorList>
            <consortium name="Genoscope - CEA"/>
            <person name="William W."/>
        </authorList>
    </citation>
    <scope>NUCLEOTIDE SEQUENCE [LARGE SCALE GENOMIC DNA]</scope>
</reference>
<dbReference type="Gene3D" id="1.10.150.130">
    <property type="match status" value="1"/>
</dbReference>
<dbReference type="SUPFAM" id="SSF56349">
    <property type="entry name" value="DNA breaking-rejoining enzymes"/>
    <property type="match status" value="1"/>
</dbReference>
<dbReference type="InterPro" id="IPR013762">
    <property type="entry name" value="Integrase-like_cat_sf"/>
</dbReference>
<dbReference type="GO" id="GO:0003677">
    <property type="term" value="F:DNA binding"/>
    <property type="evidence" value="ECO:0007669"/>
    <property type="project" value="UniProtKB-KW"/>
</dbReference>
<evidence type="ECO:0000256" key="2">
    <source>
        <dbReference type="ARBA" id="ARBA00023172"/>
    </source>
</evidence>
<dbReference type="InterPro" id="IPR010998">
    <property type="entry name" value="Integrase_recombinase_N"/>
</dbReference>
<dbReference type="EMBL" id="CALNXJ010000081">
    <property type="protein sequence ID" value="CAH3161775.1"/>
    <property type="molecule type" value="Genomic_DNA"/>
</dbReference>
<dbReference type="PANTHER" id="PTHR34605">
    <property type="entry name" value="PHAGE_INTEGRASE DOMAIN-CONTAINING PROTEIN"/>
    <property type="match status" value="1"/>
</dbReference>
<proteinExistence type="predicted"/>
<organism evidence="3 4">
    <name type="scientific">Pocillopora meandrina</name>
    <dbReference type="NCBI Taxonomy" id="46732"/>
    <lineage>
        <taxon>Eukaryota</taxon>
        <taxon>Metazoa</taxon>
        <taxon>Cnidaria</taxon>
        <taxon>Anthozoa</taxon>
        <taxon>Hexacorallia</taxon>
        <taxon>Scleractinia</taxon>
        <taxon>Astrocoeniina</taxon>
        <taxon>Pocilloporidae</taxon>
        <taxon>Pocillopora</taxon>
    </lineage>
</organism>
<name>A0AAU9XYM1_9CNID</name>
<dbReference type="Gene3D" id="1.10.443.10">
    <property type="entry name" value="Intergrase catalytic core"/>
    <property type="match status" value="1"/>
</dbReference>
<dbReference type="SUPFAM" id="SSF47823">
    <property type="entry name" value="lambda integrase-like, N-terminal domain"/>
    <property type="match status" value="1"/>
</dbReference>
<gene>
    <name evidence="3" type="ORF">PMEA_00033923</name>
</gene>
<keyword evidence="1" id="KW-0238">DNA-binding</keyword>
<accession>A0AAU9XYM1</accession>
<evidence type="ECO:0000313" key="4">
    <source>
        <dbReference type="Proteomes" id="UP001159428"/>
    </source>
</evidence>
<sequence length="311" mass="35124">MLLKSKASSTEKRYKREILKFIDNCNFSGVRPVPPFPVTFLVAYLFKVYKRSSSYASLVMTHAALKWFHSFSLSSGANPLDNSICHNLLEAARRDKPVSVKKAPISAEIIKSIIDKFAGSSASLKDVRVACICSLGYAGFFRYDELSNIAPEHLGFFPDHLRVFVPRAKNDIYREGNYVYIKRLTSKYCPVALLERYISMGNVELSSSVALFRPVRLFKSTNSYKLYGVKLSYTRCREIFKECLKTIGVDHNLYGLHSLRSGGATSAVSCNPNLSERILKLHGRWKSDTAKDMYILEDVSKRLQVTSQLGL</sequence>
<keyword evidence="2" id="KW-0233">DNA recombination</keyword>
<dbReference type="Proteomes" id="UP001159428">
    <property type="component" value="Unassembled WGS sequence"/>
</dbReference>
<dbReference type="AlphaFoldDB" id="A0AAU9XYM1"/>
<dbReference type="GO" id="GO:0015074">
    <property type="term" value="P:DNA integration"/>
    <property type="evidence" value="ECO:0007669"/>
    <property type="project" value="InterPro"/>
</dbReference>
<evidence type="ECO:0000256" key="1">
    <source>
        <dbReference type="ARBA" id="ARBA00023125"/>
    </source>
</evidence>
<keyword evidence="4" id="KW-1185">Reference proteome</keyword>
<protein>
    <recommendedName>
        <fullName evidence="5">Tyr recombinase domain-containing protein</fullName>
    </recommendedName>
</protein>
<evidence type="ECO:0000313" key="3">
    <source>
        <dbReference type="EMBL" id="CAH3161775.1"/>
    </source>
</evidence>
<comment type="caution">
    <text evidence="3">The sequence shown here is derived from an EMBL/GenBank/DDBJ whole genome shotgun (WGS) entry which is preliminary data.</text>
</comment>
<evidence type="ECO:0008006" key="5">
    <source>
        <dbReference type="Google" id="ProtNLM"/>
    </source>
</evidence>
<dbReference type="PANTHER" id="PTHR34605:SF4">
    <property type="entry name" value="DNA ADENINE METHYLTRANSFERASE"/>
    <property type="match status" value="1"/>
</dbReference>